<dbReference type="PANTHER" id="PTHR42695">
    <property type="entry name" value="GLUTAMINE AMIDOTRANSFERASE YLR126C-RELATED"/>
    <property type="match status" value="1"/>
</dbReference>
<feature type="region of interest" description="Disordered" evidence="2">
    <location>
        <begin position="137"/>
        <end position="191"/>
    </location>
</feature>
<keyword evidence="5" id="KW-1185">Reference proteome</keyword>
<feature type="compositionally biased region" description="Basic and acidic residues" evidence="2">
    <location>
        <begin position="163"/>
        <end position="173"/>
    </location>
</feature>
<dbReference type="PANTHER" id="PTHR42695:SF5">
    <property type="entry name" value="GLUTAMINE AMIDOTRANSFERASE YLR126C-RELATED"/>
    <property type="match status" value="1"/>
</dbReference>
<evidence type="ECO:0000259" key="3">
    <source>
        <dbReference type="Pfam" id="PF00117"/>
    </source>
</evidence>
<dbReference type="InterPro" id="IPR017926">
    <property type="entry name" value="GATASE"/>
</dbReference>
<dbReference type="RefSeq" id="XP_042923042.1">
    <property type="nucleotide sequence ID" value="XM_043064474.1"/>
</dbReference>
<organism evidence="4 5">
    <name type="scientific">Chlamydomonas reinhardtii</name>
    <name type="common">Chlamydomonas smithii</name>
    <dbReference type="NCBI Taxonomy" id="3055"/>
    <lineage>
        <taxon>Eukaryota</taxon>
        <taxon>Viridiplantae</taxon>
        <taxon>Chlorophyta</taxon>
        <taxon>core chlorophytes</taxon>
        <taxon>Chlorophyceae</taxon>
        <taxon>CS clade</taxon>
        <taxon>Chlamydomonadales</taxon>
        <taxon>Chlamydomonadaceae</taxon>
        <taxon>Chlamydomonas</taxon>
    </lineage>
</organism>
<gene>
    <name evidence="4" type="ORF">CHLRE_07g346650v5</name>
</gene>
<proteinExistence type="inferred from homology"/>
<dbReference type="Pfam" id="PF00117">
    <property type="entry name" value="GATase"/>
    <property type="match status" value="1"/>
</dbReference>
<sequence length="472" mass="48681">MRAAILCCVDSPKWSPPNSTNDLWRTALLREEDKFTLFSEGAEGEGSEGTGIVRYGSLAAVRLPWIARLQQLLPQYLSAGVRLVGCCFGHQLLSQALGGRVGKNPSGRFVLGLERIHVDEAAARAVGLDFRAALEQATQDRQQQEGGQQEGGQQAEAAAFSADKQEQRERHEQGGQQQLEQRERRREQQGSGLDLRLLESHGDQVLELPPGAQLLAWSDTAAHEMWALPGGAALAFQFHPELTPGLVYDKIWGTLACNGRLDAAEAAEAEAQLQRGPAGVDSAAFLRALDAFLRSPLPAAAAGVAGTAAAAAAASAAAEAAVASAAVGVNAVAGVRAALEERLADAAECVRGHARAAAAAGLAASTASPELLTSLNREAAAAYGGAADAAEAAAAGTRVAAATQQQPLQAALASLTSLEQQLDRLAAVVGALESEAEAVEEEVAAAQAAGQQQQLQQQKQGAGAGVVGGVRA</sequence>
<feature type="compositionally biased region" description="Gly residues" evidence="2">
    <location>
        <begin position="462"/>
        <end position="472"/>
    </location>
</feature>
<feature type="compositionally biased region" description="Low complexity" evidence="2">
    <location>
        <begin position="137"/>
        <end position="159"/>
    </location>
</feature>
<dbReference type="Proteomes" id="UP000006906">
    <property type="component" value="Chromosome 7"/>
</dbReference>
<dbReference type="FunCoup" id="A0A2K3DL21">
    <property type="interactions" value="540"/>
</dbReference>
<dbReference type="OrthoDB" id="92161at2759"/>
<dbReference type="KEGG" id="cre:CHLRE_07g346650v5"/>
<protein>
    <recommendedName>
        <fullName evidence="3">Glutamine amidotransferase domain-containing protein</fullName>
    </recommendedName>
</protein>
<dbReference type="InParanoid" id="A0A2K3DL21"/>
<dbReference type="InterPro" id="IPR044992">
    <property type="entry name" value="ChyE-like"/>
</dbReference>
<feature type="domain" description="Glutamine amidotransferase" evidence="3">
    <location>
        <begin position="152"/>
        <end position="245"/>
    </location>
</feature>
<dbReference type="STRING" id="3055.A0A2K3DL21"/>
<dbReference type="Gramene" id="PNW81208">
    <property type="protein sequence ID" value="PNW81208"/>
    <property type="gene ID" value="CHLRE_07g346650v5"/>
</dbReference>
<evidence type="ECO:0000313" key="5">
    <source>
        <dbReference type="Proteomes" id="UP000006906"/>
    </source>
</evidence>
<reference evidence="4 5" key="1">
    <citation type="journal article" date="2007" name="Science">
        <title>The Chlamydomonas genome reveals the evolution of key animal and plant functions.</title>
        <authorList>
            <person name="Merchant S.S."/>
            <person name="Prochnik S.E."/>
            <person name="Vallon O."/>
            <person name="Harris E.H."/>
            <person name="Karpowicz S.J."/>
            <person name="Witman G.B."/>
            <person name="Terry A."/>
            <person name="Salamov A."/>
            <person name="Fritz-Laylin L.K."/>
            <person name="Marechal-Drouard L."/>
            <person name="Marshall W.F."/>
            <person name="Qu L.H."/>
            <person name="Nelson D.R."/>
            <person name="Sanderfoot A.A."/>
            <person name="Spalding M.H."/>
            <person name="Kapitonov V.V."/>
            <person name="Ren Q."/>
            <person name="Ferris P."/>
            <person name="Lindquist E."/>
            <person name="Shapiro H."/>
            <person name="Lucas S.M."/>
            <person name="Grimwood J."/>
            <person name="Schmutz J."/>
            <person name="Cardol P."/>
            <person name="Cerutti H."/>
            <person name="Chanfreau G."/>
            <person name="Chen C.L."/>
            <person name="Cognat V."/>
            <person name="Croft M.T."/>
            <person name="Dent R."/>
            <person name="Dutcher S."/>
            <person name="Fernandez E."/>
            <person name="Fukuzawa H."/>
            <person name="Gonzalez-Ballester D."/>
            <person name="Gonzalez-Halphen D."/>
            <person name="Hallmann A."/>
            <person name="Hanikenne M."/>
            <person name="Hippler M."/>
            <person name="Inwood W."/>
            <person name="Jabbari K."/>
            <person name="Kalanon M."/>
            <person name="Kuras R."/>
            <person name="Lefebvre P.A."/>
            <person name="Lemaire S.D."/>
            <person name="Lobanov A.V."/>
            <person name="Lohr M."/>
            <person name="Manuell A."/>
            <person name="Meier I."/>
            <person name="Mets L."/>
            <person name="Mittag M."/>
            <person name="Mittelmeier T."/>
            <person name="Moroney J.V."/>
            <person name="Moseley J."/>
            <person name="Napoli C."/>
            <person name="Nedelcu A.M."/>
            <person name="Niyogi K."/>
            <person name="Novoselov S.V."/>
            <person name="Paulsen I.T."/>
            <person name="Pazour G."/>
            <person name="Purton S."/>
            <person name="Ral J.P."/>
            <person name="Riano-Pachon D.M."/>
            <person name="Riekhof W."/>
            <person name="Rymarquis L."/>
            <person name="Schroda M."/>
            <person name="Stern D."/>
            <person name="Umen J."/>
            <person name="Willows R."/>
            <person name="Wilson N."/>
            <person name="Zimmer S.L."/>
            <person name="Allmer J."/>
            <person name="Balk J."/>
            <person name="Bisova K."/>
            <person name="Chen C.J."/>
            <person name="Elias M."/>
            <person name="Gendler K."/>
            <person name="Hauser C."/>
            <person name="Lamb M.R."/>
            <person name="Ledford H."/>
            <person name="Long J.C."/>
            <person name="Minagawa J."/>
            <person name="Page M.D."/>
            <person name="Pan J."/>
            <person name="Pootakham W."/>
            <person name="Roje S."/>
            <person name="Rose A."/>
            <person name="Stahlberg E."/>
            <person name="Terauchi A.M."/>
            <person name="Yang P."/>
            <person name="Ball S."/>
            <person name="Bowler C."/>
            <person name="Dieckmann C.L."/>
            <person name="Gladyshev V.N."/>
            <person name="Green P."/>
            <person name="Jorgensen R."/>
            <person name="Mayfield S."/>
            <person name="Mueller-Roeber B."/>
            <person name="Rajamani S."/>
            <person name="Sayre R.T."/>
            <person name="Brokstein P."/>
            <person name="Dubchak I."/>
            <person name="Goodstein D."/>
            <person name="Hornick L."/>
            <person name="Huang Y.W."/>
            <person name="Jhaveri J."/>
            <person name="Luo Y."/>
            <person name="Martinez D."/>
            <person name="Ngau W.C."/>
            <person name="Otillar B."/>
            <person name="Poliakov A."/>
            <person name="Porter A."/>
            <person name="Szajkowski L."/>
            <person name="Werner G."/>
            <person name="Zhou K."/>
            <person name="Grigoriev I.V."/>
            <person name="Rokhsar D.S."/>
            <person name="Grossman A.R."/>
        </authorList>
    </citation>
    <scope>NUCLEOTIDE SEQUENCE [LARGE SCALE GENOMIC DNA]</scope>
    <source>
        <strain evidence="5">CC-503</strain>
    </source>
</reference>
<dbReference type="SUPFAM" id="SSF52317">
    <property type="entry name" value="Class I glutamine amidotransferase-like"/>
    <property type="match status" value="1"/>
</dbReference>
<name>A0A2K3DL21_CHLRE</name>
<dbReference type="EMBL" id="CM008968">
    <property type="protein sequence ID" value="PNW81208.1"/>
    <property type="molecule type" value="Genomic_DNA"/>
</dbReference>
<feature type="region of interest" description="Disordered" evidence="2">
    <location>
        <begin position="448"/>
        <end position="472"/>
    </location>
</feature>
<dbReference type="InterPro" id="IPR029062">
    <property type="entry name" value="Class_I_gatase-like"/>
</dbReference>
<dbReference type="GeneID" id="66054179"/>
<dbReference type="Gene3D" id="3.40.50.880">
    <property type="match status" value="1"/>
</dbReference>
<evidence type="ECO:0000313" key="4">
    <source>
        <dbReference type="EMBL" id="PNW81208.1"/>
    </source>
</evidence>
<dbReference type="AlphaFoldDB" id="A0A2K3DL21"/>
<evidence type="ECO:0000256" key="2">
    <source>
        <dbReference type="SAM" id="MobiDB-lite"/>
    </source>
</evidence>
<evidence type="ECO:0000256" key="1">
    <source>
        <dbReference type="ARBA" id="ARBA00011083"/>
    </source>
</evidence>
<feature type="compositionally biased region" description="Low complexity" evidence="2">
    <location>
        <begin position="448"/>
        <end position="461"/>
    </location>
</feature>
<accession>A0A2K3DL21</accession>
<comment type="similarity">
    <text evidence="1">Belongs to the peptidase C26 family.</text>
</comment>
<dbReference type="GO" id="GO:0005829">
    <property type="term" value="C:cytosol"/>
    <property type="evidence" value="ECO:0000318"/>
    <property type="project" value="GO_Central"/>
</dbReference>